<keyword evidence="5" id="KW-1185">Reference proteome</keyword>
<dbReference type="RefSeq" id="XP_009014165.1">
    <property type="nucleotide sequence ID" value="XM_009015917.1"/>
</dbReference>
<keyword evidence="1" id="KW-0175">Coiled coil</keyword>
<name>T1F2M3_HELRO</name>
<feature type="coiled-coil region" evidence="1">
    <location>
        <begin position="237"/>
        <end position="278"/>
    </location>
</feature>
<dbReference type="GeneID" id="20203072"/>
<dbReference type="InParanoid" id="T1F2M3"/>
<gene>
    <name evidence="4" type="primary">20203072</name>
    <name evidence="3" type="ORF">HELRODRAFT_170098</name>
</gene>
<reference evidence="4" key="3">
    <citation type="submission" date="2015-06" db="UniProtKB">
        <authorList>
            <consortium name="EnsemblMetazoa"/>
        </authorList>
    </citation>
    <scope>IDENTIFICATION</scope>
</reference>
<organism evidence="4 5">
    <name type="scientific">Helobdella robusta</name>
    <name type="common">Californian leech</name>
    <dbReference type="NCBI Taxonomy" id="6412"/>
    <lineage>
        <taxon>Eukaryota</taxon>
        <taxon>Metazoa</taxon>
        <taxon>Spiralia</taxon>
        <taxon>Lophotrochozoa</taxon>
        <taxon>Annelida</taxon>
        <taxon>Clitellata</taxon>
        <taxon>Hirudinea</taxon>
        <taxon>Rhynchobdellida</taxon>
        <taxon>Glossiphoniidae</taxon>
        <taxon>Helobdella</taxon>
    </lineage>
</organism>
<evidence type="ECO:0000313" key="4">
    <source>
        <dbReference type="EnsemblMetazoa" id="HelroP170098"/>
    </source>
</evidence>
<sequence>MYRRNSPNGFCSSNPSTNSHSTFYHGAMWGDNEFRANSAMYENLNSPGVNNSNSQYSPSAGMMCQPPNNINNNYHNNHNSSNHPHQLIYPHYNSLKINKNEKYLINQALGESKTLGRYSNTNSYPKSLTNSFANINLASDGKNNFKSEHCLNWLENTENIDSIESHMKEIDTNIKLLTWKMKHLENLKLQKSTMTKQMDTSDSHQSDSPPPLSDFLKPELSIMSTDDGFESVADASNNASRLQISNLESQLRKQELTMKMYEAMLNKSKEQVNLMKSQFKCSKISLMSLYKK</sequence>
<dbReference type="KEGG" id="hro:HELRODRAFT_170098"/>
<dbReference type="EMBL" id="KB096183">
    <property type="protein sequence ID" value="ESO07554.1"/>
    <property type="molecule type" value="Genomic_DNA"/>
</dbReference>
<dbReference type="HOGENOM" id="CLU_954014_0_0_1"/>
<protein>
    <submittedName>
        <fullName evidence="3 4">Uncharacterized protein</fullName>
    </submittedName>
</protein>
<dbReference type="EnsemblMetazoa" id="HelroT170098">
    <property type="protein sequence ID" value="HelroP170098"/>
    <property type="gene ID" value="HelroG170098"/>
</dbReference>
<evidence type="ECO:0000256" key="2">
    <source>
        <dbReference type="SAM" id="MobiDB-lite"/>
    </source>
</evidence>
<dbReference type="Proteomes" id="UP000015101">
    <property type="component" value="Unassembled WGS sequence"/>
</dbReference>
<evidence type="ECO:0000313" key="3">
    <source>
        <dbReference type="EMBL" id="ESO07554.1"/>
    </source>
</evidence>
<accession>T1F2M3</accession>
<evidence type="ECO:0000256" key="1">
    <source>
        <dbReference type="SAM" id="Coils"/>
    </source>
</evidence>
<reference evidence="5" key="1">
    <citation type="submission" date="2012-12" db="EMBL/GenBank/DDBJ databases">
        <authorList>
            <person name="Hellsten U."/>
            <person name="Grimwood J."/>
            <person name="Chapman J.A."/>
            <person name="Shapiro H."/>
            <person name="Aerts A."/>
            <person name="Otillar R.P."/>
            <person name="Terry A.Y."/>
            <person name="Boore J.L."/>
            <person name="Simakov O."/>
            <person name="Marletaz F."/>
            <person name="Cho S.-J."/>
            <person name="Edsinger-Gonzales E."/>
            <person name="Havlak P."/>
            <person name="Kuo D.-H."/>
            <person name="Larsson T."/>
            <person name="Lv J."/>
            <person name="Arendt D."/>
            <person name="Savage R."/>
            <person name="Osoegawa K."/>
            <person name="de Jong P."/>
            <person name="Lindberg D.R."/>
            <person name="Seaver E.C."/>
            <person name="Weisblat D.A."/>
            <person name="Putnam N.H."/>
            <person name="Grigoriev I.V."/>
            <person name="Rokhsar D.S."/>
        </authorList>
    </citation>
    <scope>NUCLEOTIDE SEQUENCE</scope>
</reference>
<dbReference type="CTD" id="20203072"/>
<reference evidence="3 5" key="2">
    <citation type="journal article" date="2013" name="Nature">
        <title>Insights into bilaterian evolution from three spiralian genomes.</title>
        <authorList>
            <person name="Simakov O."/>
            <person name="Marletaz F."/>
            <person name="Cho S.J."/>
            <person name="Edsinger-Gonzales E."/>
            <person name="Havlak P."/>
            <person name="Hellsten U."/>
            <person name="Kuo D.H."/>
            <person name="Larsson T."/>
            <person name="Lv J."/>
            <person name="Arendt D."/>
            <person name="Savage R."/>
            <person name="Osoegawa K."/>
            <person name="de Jong P."/>
            <person name="Grimwood J."/>
            <person name="Chapman J.A."/>
            <person name="Shapiro H."/>
            <person name="Aerts A."/>
            <person name="Otillar R.P."/>
            <person name="Terry A.Y."/>
            <person name="Boore J.L."/>
            <person name="Grigoriev I.V."/>
            <person name="Lindberg D.R."/>
            <person name="Seaver E.C."/>
            <person name="Weisblat D.A."/>
            <person name="Putnam N.H."/>
            <person name="Rokhsar D.S."/>
        </authorList>
    </citation>
    <scope>NUCLEOTIDE SEQUENCE</scope>
</reference>
<feature type="region of interest" description="Disordered" evidence="2">
    <location>
        <begin position="193"/>
        <end position="213"/>
    </location>
</feature>
<proteinExistence type="predicted"/>
<dbReference type="EMBL" id="AMQM01003473">
    <property type="status" value="NOT_ANNOTATED_CDS"/>
    <property type="molecule type" value="Genomic_DNA"/>
</dbReference>
<evidence type="ECO:0000313" key="5">
    <source>
        <dbReference type="Proteomes" id="UP000015101"/>
    </source>
</evidence>
<dbReference type="AlphaFoldDB" id="T1F2M3"/>